<sequence>MLEPRIRSLALCVFHHQGKILVNVFDDPVTQRTLCRPLGGGIEFGERGSAAIAREIEEELGQSISDVRLLGTLESLFTYAGAPGHEIVQVFDARFDDASLYQQPWLEGRESNGNPFRAKWCDSADFDSIGPLVPEGLQAMLRDLSLLG</sequence>
<dbReference type="InterPro" id="IPR020084">
    <property type="entry name" value="NUDIX_hydrolase_CS"/>
</dbReference>
<dbReference type="RefSeq" id="WP_050506093.1">
    <property type="nucleotide sequence ID" value="NZ_CP116669.1"/>
</dbReference>
<comment type="cofactor">
    <cofactor evidence="1">
        <name>Mg(2+)</name>
        <dbReference type="ChEBI" id="CHEBI:18420"/>
    </cofactor>
</comment>
<reference evidence="4 5" key="1">
    <citation type="journal article" date="2020" name="Front. Microbiol.">
        <title>Toward Biorecycling: Isolation of a Soil Bacterium That Grows on a Polyurethane Oligomer and Monomer.</title>
        <authorList>
            <person name="Espinosa M.J.C."/>
            <person name="Blanco A.C."/>
            <person name="Schmidgall T."/>
            <person name="Atanasoff-Kardjalieff A.K."/>
            <person name="Kappelmeyer U."/>
            <person name="Tischler D."/>
            <person name="Pieper D.H."/>
            <person name="Heipieper H.J."/>
            <person name="Eberlein C."/>
        </authorList>
    </citation>
    <scope>NUCLEOTIDE SEQUENCE [LARGE SCALE GENOMIC DNA]</scope>
    <source>
        <strain evidence="4 5">TDA1</strain>
    </source>
</reference>
<dbReference type="Proteomes" id="UP001214301">
    <property type="component" value="Chromosome"/>
</dbReference>
<evidence type="ECO:0000256" key="2">
    <source>
        <dbReference type="ARBA" id="ARBA00022801"/>
    </source>
</evidence>
<gene>
    <name evidence="4" type="ORF">PMC74_08700</name>
</gene>
<evidence type="ECO:0000313" key="4">
    <source>
        <dbReference type="EMBL" id="WCI02876.1"/>
    </source>
</evidence>
<proteinExistence type="predicted"/>
<dbReference type="SUPFAM" id="SSF55811">
    <property type="entry name" value="Nudix"/>
    <property type="match status" value="1"/>
</dbReference>
<dbReference type="PROSITE" id="PS00893">
    <property type="entry name" value="NUDIX_BOX"/>
    <property type="match status" value="1"/>
</dbReference>
<dbReference type="GO" id="GO:0016787">
    <property type="term" value="F:hydrolase activity"/>
    <property type="evidence" value="ECO:0007669"/>
    <property type="project" value="UniProtKB-KW"/>
</dbReference>
<protein>
    <submittedName>
        <fullName evidence="4">NUDIX hydrolase</fullName>
    </submittedName>
</protein>
<dbReference type="Pfam" id="PF00293">
    <property type="entry name" value="NUDIX"/>
    <property type="match status" value="1"/>
</dbReference>
<feature type="domain" description="Nudix hydrolase" evidence="3">
    <location>
        <begin position="4"/>
        <end position="146"/>
    </location>
</feature>
<evidence type="ECO:0000259" key="3">
    <source>
        <dbReference type="PROSITE" id="PS51462"/>
    </source>
</evidence>
<dbReference type="Gene3D" id="3.90.79.10">
    <property type="entry name" value="Nucleoside Triphosphate Pyrophosphohydrolase"/>
    <property type="match status" value="1"/>
</dbReference>
<dbReference type="InterPro" id="IPR015797">
    <property type="entry name" value="NUDIX_hydrolase-like_dom_sf"/>
</dbReference>
<dbReference type="PROSITE" id="PS51462">
    <property type="entry name" value="NUDIX"/>
    <property type="match status" value="1"/>
</dbReference>
<name>A0ABY7RGX3_9PSED</name>
<accession>A0ABY7RGX3</accession>
<dbReference type="InterPro" id="IPR000086">
    <property type="entry name" value="NUDIX_hydrolase_dom"/>
</dbReference>
<dbReference type="GeneID" id="301039509"/>
<keyword evidence="5" id="KW-1185">Reference proteome</keyword>
<organism evidence="4 5">
    <name type="scientific">Pseudomonas capeferrum</name>
    <dbReference type="NCBI Taxonomy" id="1495066"/>
    <lineage>
        <taxon>Bacteria</taxon>
        <taxon>Pseudomonadati</taxon>
        <taxon>Pseudomonadota</taxon>
        <taxon>Gammaproteobacteria</taxon>
        <taxon>Pseudomonadales</taxon>
        <taxon>Pseudomonadaceae</taxon>
        <taxon>Pseudomonas</taxon>
    </lineage>
</organism>
<keyword evidence="2 4" id="KW-0378">Hydrolase</keyword>
<evidence type="ECO:0000313" key="5">
    <source>
        <dbReference type="Proteomes" id="UP001214301"/>
    </source>
</evidence>
<dbReference type="EMBL" id="CP116669">
    <property type="protein sequence ID" value="WCI02876.1"/>
    <property type="molecule type" value="Genomic_DNA"/>
</dbReference>
<dbReference type="CDD" id="cd04688">
    <property type="entry name" value="NUDIX_Hydrolase"/>
    <property type="match status" value="1"/>
</dbReference>
<evidence type="ECO:0000256" key="1">
    <source>
        <dbReference type="ARBA" id="ARBA00001946"/>
    </source>
</evidence>